<dbReference type="InterPro" id="IPR013078">
    <property type="entry name" value="His_Pase_superF_clade-1"/>
</dbReference>
<dbReference type="SUPFAM" id="SSF53254">
    <property type="entry name" value="Phosphoglycerate mutase-like"/>
    <property type="match status" value="1"/>
</dbReference>
<dbReference type="Proteomes" id="UP000215506">
    <property type="component" value="Unassembled WGS sequence"/>
</dbReference>
<organism evidence="1 2">
    <name type="scientific">Nocardia cerradoensis</name>
    <dbReference type="NCBI Taxonomy" id="85688"/>
    <lineage>
        <taxon>Bacteria</taxon>
        <taxon>Bacillati</taxon>
        <taxon>Actinomycetota</taxon>
        <taxon>Actinomycetes</taxon>
        <taxon>Mycobacteriales</taxon>
        <taxon>Nocardiaceae</taxon>
        <taxon>Nocardia</taxon>
    </lineage>
</organism>
<accession>A0A231H3H3</accession>
<protein>
    <recommendedName>
        <fullName evidence="3">Phosphoserine phosphatase 1</fullName>
    </recommendedName>
</protein>
<evidence type="ECO:0000313" key="1">
    <source>
        <dbReference type="EMBL" id="OXR43398.1"/>
    </source>
</evidence>
<evidence type="ECO:0008006" key="3">
    <source>
        <dbReference type="Google" id="ProtNLM"/>
    </source>
</evidence>
<name>A0A231H3H3_9NOCA</name>
<gene>
    <name evidence="1" type="ORF">B7C42_04265</name>
</gene>
<sequence>MSAAITRLTLISHGMTAAMRSARFPVDEPIDELPRGAASPAAPRADRVLAAPELRASATATLLALCATTEPALGDLDCGVWAGRPMDALDPADLMSWMTDPGYRGHGGEAITDLLDRVRDWLDMVVADRCRIVAITHPAVVRASVLLALAAPPESFWRIDVPPLSATTLHSRGPAWTVRHTANPL</sequence>
<dbReference type="EMBL" id="NGAF01000009">
    <property type="protein sequence ID" value="OXR43398.1"/>
    <property type="molecule type" value="Genomic_DNA"/>
</dbReference>
<dbReference type="AlphaFoldDB" id="A0A231H3H3"/>
<keyword evidence="2" id="KW-1185">Reference proteome</keyword>
<comment type="caution">
    <text evidence="1">The sequence shown here is derived from an EMBL/GenBank/DDBJ whole genome shotgun (WGS) entry which is preliminary data.</text>
</comment>
<dbReference type="RefSeq" id="WP_094026292.1">
    <property type="nucleotide sequence ID" value="NZ_NGAF01000009.1"/>
</dbReference>
<proteinExistence type="predicted"/>
<dbReference type="InterPro" id="IPR029033">
    <property type="entry name" value="His_PPase_superfam"/>
</dbReference>
<reference evidence="1 2" key="1">
    <citation type="submission" date="2017-07" db="EMBL/GenBank/DDBJ databases">
        <title>First draft Genome Sequence of Nocardia cerradoensis isolated from human infection.</title>
        <authorList>
            <person name="Carrasco G."/>
        </authorList>
    </citation>
    <scope>NUCLEOTIDE SEQUENCE [LARGE SCALE GENOMIC DNA]</scope>
    <source>
        <strain evidence="1 2">CNM20130759</strain>
    </source>
</reference>
<dbReference type="Pfam" id="PF00300">
    <property type="entry name" value="His_Phos_1"/>
    <property type="match status" value="1"/>
</dbReference>
<evidence type="ECO:0000313" key="2">
    <source>
        <dbReference type="Proteomes" id="UP000215506"/>
    </source>
</evidence>
<dbReference type="Gene3D" id="3.40.50.1240">
    <property type="entry name" value="Phosphoglycerate mutase-like"/>
    <property type="match status" value="1"/>
</dbReference>